<sequence>MRPTRVLSAVKSAGTVVPVDQKYTLQSYGIWERLRRLLSVDPNRSTGVPINAQFRNPTPGALPPQSYTDPVTIPAGDIADNPYWKRDVRRNYPQPSVLSQADVVGLLMVGSKAEPNEPALLPGDAGKQQLVEIKQEGEERGLAAFYAEKERGVARVLGPNGLPPFPANLNRAAKYPKSEEQSYPSIIKYGLAVKSRGLGLKMESPSSAQRPAFDATAVTPLTESLSSNPEAFLGPSALLFNQSAAALKHYLDSLASSTTQLQQRQQLLQSRQKRKRTDNTFSSKKLQLREVHTNGFNVRQIWEQAHRVLKTSSEVTRQHFAVRSESLGSQSEHVSSGNGLVSKPEDGAQFGQDDGSGPNITGESEGDEDSEDKSGFPDEAKDDDGRDEKPKKVKFRFSNETDALKNGDVASSQKRTGTFTRDRHGLNDGFFSIDEFNKQSMLFEELDAKRAINDNVGSEEEEIDWEADPFLAGEAESDLDEEQEGQDELADGSLEDEDAELLDEDMAGVSDLGDDDAHNATYDQFFDPPASAQLKKESLSKGQSQGPESDFDLDADIERAMADVHRDLFEDEDSASDDDGTSHQRDKTTDTNPSTHEKARAKITDEIRRLEAANVANKEWTLIGEAKAADRPINSLIEEDLDFERVGKPVPVITVEITDDIESLIKRRVVAKEFDDIIRRPPPGLSDYTETKSKFVLDEKKPQQSLAELYEVDHLKATDRNYVSKKDEKLQKERDEITGLWNDICSQLDTLSNLHFRPKQPSANIRVVAGVDTIVMEDIRPSGGDGLSTAGTLAPQEVYAPGDKSRNGEVMMKSGAAVARDEMSREEKLRHRRREKQKKRKRAMKALASQDTPAAKKQELVSSLGKGGVKIIGKDGALRDVRGQKVSASDRPTAQQALKL</sequence>
<feature type="compositionally biased region" description="Basic residues" evidence="7">
    <location>
        <begin position="830"/>
        <end position="844"/>
    </location>
</feature>
<dbReference type="GO" id="GO:0006364">
    <property type="term" value="P:rRNA processing"/>
    <property type="evidence" value="ECO:0007669"/>
    <property type="project" value="UniProtKB-KW"/>
</dbReference>
<feature type="region of interest" description="Disordered" evidence="7">
    <location>
        <begin position="453"/>
        <end position="603"/>
    </location>
</feature>
<name>A0AAF0DG02_9EURO</name>
<feature type="compositionally biased region" description="Basic and acidic residues" evidence="7">
    <location>
        <begin position="556"/>
        <end position="568"/>
    </location>
</feature>
<accession>A0AAF0DG02</accession>
<dbReference type="EMBL" id="CP120628">
    <property type="protein sequence ID" value="WEW57946.1"/>
    <property type="molecule type" value="Genomic_DNA"/>
</dbReference>
<feature type="compositionally biased region" description="Polar residues" evidence="7">
    <location>
        <begin position="409"/>
        <end position="419"/>
    </location>
</feature>
<organism evidence="8 9">
    <name type="scientific">Emydomyces testavorans</name>
    <dbReference type="NCBI Taxonomy" id="2070801"/>
    <lineage>
        <taxon>Eukaryota</taxon>
        <taxon>Fungi</taxon>
        <taxon>Dikarya</taxon>
        <taxon>Ascomycota</taxon>
        <taxon>Pezizomycotina</taxon>
        <taxon>Eurotiomycetes</taxon>
        <taxon>Eurotiomycetidae</taxon>
        <taxon>Onygenales</taxon>
        <taxon>Nannizziopsiaceae</taxon>
        <taxon>Emydomyces</taxon>
    </lineage>
</organism>
<comment type="similarity">
    <text evidence="6">Belongs to the MPP10 family.</text>
</comment>
<dbReference type="PANTHER" id="PTHR17039">
    <property type="entry name" value="U3 SMALL NUCLEOLAR RIBONUCLEOPROTEIN PROTEIN MPP10"/>
    <property type="match status" value="1"/>
</dbReference>
<evidence type="ECO:0000313" key="8">
    <source>
        <dbReference type="EMBL" id="WEW57946.1"/>
    </source>
</evidence>
<dbReference type="CDD" id="cd22849">
    <property type="entry name" value="NuzM"/>
    <property type="match status" value="1"/>
</dbReference>
<feature type="region of interest" description="Disordered" evidence="7">
    <location>
        <begin position="322"/>
        <end position="426"/>
    </location>
</feature>
<dbReference type="InterPro" id="IPR016813">
    <property type="entry name" value="NADH_Ub_cplx-1_21kDa"/>
</dbReference>
<feature type="compositionally biased region" description="Acidic residues" evidence="7">
    <location>
        <begin position="475"/>
        <end position="506"/>
    </location>
</feature>
<dbReference type="InterPro" id="IPR012173">
    <property type="entry name" value="Mpp10"/>
</dbReference>
<gene>
    <name evidence="8" type="primary">MPP10</name>
    <name evidence="8" type="ORF">PRK78_003413</name>
</gene>
<feature type="compositionally biased region" description="Basic and acidic residues" evidence="7">
    <location>
        <begin position="580"/>
        <end position="603"/>
    </location>
</feature>
<feature type="compositionally biased region" description="Acidic residues" evidence="7">
    <location>
        <begin position="569"/>
        <end position="579"/>
    </location>
</feature>
<feature type="region of interest" description="Disordered" evidence="7">
    <location>
        <begin position="821"/>
        <end position="857"/>
    </location>
</feature>
<feature type="compositionally biased region" description="Acidic residues" evidence="7">
    <location>
        <begin position="457"/>
        <end position="467"/>
    </location>
</feature>
<feature type="compositionally biased region" description="Basic and acidic residues" evidence="7">
    <location>
        <begin position="372"/>
        <end position="390"/>
    </location>
</feature>
<keyword evidence="9" id="KW-1185">Reference proteome</keyword>
<evidence type="ECO:0000256" key="2">
    <source>
        <dbReference type="ARBA" id="ARBA00022517"/>
    </source>
</evidence>
<dbReference type="PANTHER" id="PTHR17039:SF0">
    <property type="entry name" value="U3 SMALL NUCLEOLAR RIBONUCLEOPROTEIN PROTEIN MPP10"/>
    <property type="match status" value="1"/>
</dbReference>
<keyword evidence="5" id="KW-0687">Ribonucleoprotein</keyword>
<keyword evidence="2" id="KW-0690">Ribosome biogenesis</keyword>
<feature type="compositionally biased region" description="Polar residues" evidence="7">
    <location>
        <begin position="326"/>
        <end position="339"/>
    </location>
</feature>
<dbReference type="GO" id="GO:0034457">
    <property type="term" value="C:Mpp10 complex"/>
    <property type="evidence" value="ECO:0007669"/>
    <property type="project" value="InterPro"/>
</dbReference>
<proteinExistence type="inferred from homology"/>
<comment type="subcellular location">
    <subcellularLocation>
        <location evidence="1">Nucleus</location>
        <location evidence="1">Nucleolus</location>
    </subcellularLocation>
</comment>
<evidence type="ECO:0000256" key="6">
    <source>
        <dbReference type="ARBA" id="ARBA00029455"/>
    </source>
</evidence>
<reference evidence="8" key="1">
    <citation type="submission" date="2023-03" db="EMBL/GenBank/DDBJ databases">
        <title>Emydomyces testavorans Genome Sequence.</title>
        <authorList>
            <person name="Hoyer L."/>
        </authorList>
    </citation>
    <scope>NUCLEOTIDE SEQUENCE</scope>
    <source>
        <strain evidence="8">16-2883</strain>
    </source>
</reference>
<evidence type="ECO:0000313" key="9">
    <source>
        <dbReference type="Proteomes" id="UP001219355"/>
    </source>
</evidence>
<protein>
    <submittedName>
        <fullName evidence="8">U3 snoRNP protein</fullName>
    </submittedName>
</protein>
<keyword evidence="3" id="KW-0698">rRNA processing</keyword>
<evidence type="ECO:0000256" key="7">
    <source>
        <dbReference type="SAM" id="MobiDB-lite"/>
    </source>
</evidence>
<evidence type="ECO:0000256" key="5">
    <source>
        <dbReference type="ARBA" id="ARBA00023274"/>
    </source>
</evidence>
<evidence type="ECO:0000256" key="1">
    <source>
        <dbReference type="ARBA" id="ARBA00004604"/>
    </source>
</evidence>
<dbReference type="GO" id="GO:0005732">
    <property type="term" value="C:sno(s)RNA-containing ribonucleoprotein complex"/>
    <property type="evidence" value="ECO:0007669"/>
    <property type="project" value="InterPro"/>
</dbReference>
<evidence type="ECO:0000256" key="3">
    <source>
        <dbReference type="ARBA" id="ARBA00022552"/>
    </source>
</evidence>
<dbReference type="AlphaFoldDB" id="A0AAF0DG02"/>
<dbReference type="GO" id="GO:0032040">
    <property type="term" value="C:small-subunit processome"/>
    <property type="evidence" value="ECO:0007669"/>
    <property type="project" value="TreeGrafter"/>
</dbReference>
<dbReference type="Proteomes" id="UP001219355">
    <property type="component" value="Chromosome 2"/>
</dbReference>
<evidence type="ECO:0000256" key="4">
    <source>
        <dbReference type="ARBA" id="ARBA00023242"/>
    </source>
</evidence>
<dbReference type="Pfam" id="PF04006">
    <property type="entry name" value="Mpp10"/>
    <property type="match status" value="1"/>
</dbReference>
<keyword evidence="4" id="KW-0539">Nucleus</keyword>